<keyword evidence="2" id="KW-1185">Reference proteome</keyword>
<dbReference type="InParanoid" id="D7G2U7"/>
<dbReference type="AlphaFoldDB" id="D7G2U7"/>
<reference evidence="1 2" key="1">
    <citation type="journal article" date="2010" name="Nature">
        <title>The Ectocarpus genome and the independent evolution of multicellularity in brown algae.</title>
        <authorList>
            <person name="Cock J.M."/>
            <person name="Sterck L."/>
            <person name="Rouze P."/>
            <person name="Scornet D."/>
            <person name="Allen A.E."/>
            <person name="Amoutzias G."/>
            <person name="Anthouard V."/>
            <person name="Artiguenave F."/>
            <person name="Aury J.M."/>
            <person name="Badger J.H."/>
            <person name="Beszteri B."/>
            <person name="Billiau K."/>
            <person name="Bonnet E."/>
            <person name="Bothwell J.H."/>
            <person name="Bowler C."/>
            <person name="Boyen C."/>
            <person name="Brownlee C."/>
            <person name="Carrano C.J."/>
            <person name="Charrier B."/>
            <person name="Cho G.Y."/>
            <person name="Coelho S.M."/>
            <person name="Collen J."/>
            <person name="Corre E."/>
            <person name="Da Silva C."/>
            <person name="Delage L."/>
            <person name="Delaroque N."/>
            <person name="Dittami S.M."/>
            <person name="Doulbeau S."/>
            <person name="Elias M."/>
            <person name="Farnham G."/>
            <person name="Gachon C.M."/>
            <person name="Gschloessl B."/>
            <person name="Heesch S."/>
            <person name="Jabbari K."/>
            <person name="Jubin C."/>
            <person name="Kawai H."/>
            <person name="Kimura K."/>
            <person name="Kloareg B."/>
            <person name="Kupper F.C."/>
            <person name="Lang D."/>
            <person name="Le Bail A."/>
            <person name="Leblanc C."/>
            <person name="Lerouge P."/>
            <person name="Lohr M."/>
            <person name="Lopez P.J."/>
            <person name="Martens C."/>
            <person name="Maumus F."/>
            <person name="Michel G."/>
            <person name="Miranda-Saavedra D."/>
            <person name="Morales J."/>
            <person name="Moreau H."/>
            <person name="Motomura T."/>
            <person name="Nagasato C."/>
            <person name="Napoli C.A."/>
            <person name="Nelson D.R."/>
            <person name="Nyvall-Collen P."/>
            <person name="Peters A.F."/>
            <person name="Pommier C."/>
            <person name="Potin P."/>
            <person name="Poulain J."/>
            <person name="Quesneville H."/>
            <person name="Read B."/>
            <person name="Rensing S.A."/>
            <person name="Ritter A."/>
            <person name="Rousvoal S."/>
            <person name="Samanta M."/>
            <person name="Samson G."/>
            <person name="Schroeder D.C."/>
            <person name="Segurens B."/>
            <person name="Strittmatter M."/>
            <person name="Tonon T."/>
            <person name="Tregear J.W."/>
            <person name="Valentin K."/>
            <person name="von Dassow P."/>
            <person name="Yamagishi T."/>
            <person name="Van de Peer Y."/>
            <person name="Wincker P."/>
        </authorList>
    </citation>
    <scope>NUCLEOTIDE SEQUENCE [LARGE SCALE GENOMIC DNA]</scope>
    <source>
        <strain evidence="2">Ec32 / CCAP1310/4</strain>
    </source>
</reference>
<accession>D7G2U7</accession>
<evidence type="ECO:0000313" key="1">
    <source>
        <dbReference type="EMBL" id="CBJ33451.1"/>
    </source>
</evidence>
<dbReference type="OrthoDB" id="10318254at2759"/>
<protein>
    <submittedName>
        <fullName evidence="1">Uncharacterized protein</fullName>
    </submittedName>
</protein>
<sequence length="91" mass="9490">MLPTAQPAPAMDSSVNTEVKVEPTGVVKQFEDLIETVISTIQEPEVTEAGVAAVMARLQAYSDGINRLVETLPPEAANGNERGVGVGRAGV</sequence>
<dbReference type="Proteomes" id="UP000002630">
    <property type="component" value="Unassembled WGS sequence"/>
</dbReference>
<organism evidence="1 2">
    <name type="scientific">Ectocarpus siliculosus</name>
    <name type="common">Brown alga</name>
    <name type="synonym">Conferva siliculosa</name>
    <dbReference type="NCBI Taxonomy" id="2880"/>
    <lineage>
        <taxon>Eukaryota</taxon>
        <taxon>Sar</taxon>
        <taxon>Stramenopiles</taxon>
        <taxon>Ochrophyta</taxon>
        <taxon>PX clade</taxon>
        <taxon>Phaeophyceae</taxon>
        <taxon>Ectocarpales</taxon>
        <taxon>Ectocarpaceae</taxon>
        <taxon>Ectocarpus</taxon>
    </lineage>
</organism>
<evidence type="ECO:0000313" key="2">
    <source>
        <dbReference type="Proteomes" id="UP000002630"/>
    </source>
</evidence>
<proteinExistence type="predicted"/>
<dbReference type="EMBL" id="FN649760">
    <property type="protein sequence ID" value="CBJ33451.1"/>
    <property type="molecule type" value="Genomic_DNA"/>
</dbReference>
<gene>
    <name evidence="1" type="ORF">Esi_0488_0012</name>
</gene>
<name>D7G2U7_ECTSI</name>